<dbReference type="Pfam" id="PF03837">
    <property type="entry name" value="RecT"/>
    <property type="match status" value="1"/>
</dbReference>
<feature type="compositionally biased region" description="Basic and acidic residues" evidence="1">
    <location>
        <begin position="263"/>
        <end position="280"/>
    </location>
</feature>
<dbReference type="EMBL" id="MT143312">
    <property type="protein sequence ID" value="QJA95410.1"/>
    <property type="molecule type" value="Genomic_DNA"/>
</dbReference>
<evidence type="ECO:0000313" key="2">
    <source>
        <dbReference type="EMBL" id="QJA95410.1"/>
    </source>
</evidence>
<evidence type="ECO:0000256" key="1">
    <source>
        <dbReference type="SAM" id="MobiDB-lite"/>
    </source>
</evidence>
<dbReference type="InterPro" id="IPR018330">
    <property type="entry name" value="RecT_fam"/>
</dbReference>
<accession>A0A6M3LKH7</accession>
<name>A0A6M3LKH7_9ZZZZ</name>
<organism evidence="2">
    <name type="scientific">viral metagenome</name>
    <dbReference type="NCBI Taxonomy" id="1070528"/>
    <lineage>
        <taxon>unclassified sequences</taxon>
        <taxon>metagenomes</taxon>
        <taxon>organismal metagenomes</taxon>
    </lineage>
</organism>
<dbReference type="GO" id="GO:0006259">
    <property type="term" value="P:DNA metabolic process"/>
    <property type="evidence" value="ECO:0007669"/>
    <property type="project" value="InterPro"/>
</dbReference>
<reference evidence="2" key="1">
    <citation type="submission" date="2020-03" db="EMBL/GenBank/DDBJ databases">
        <title>The deep terrestrial virosphere.</title>
        <authorList>
            <person name="Holmfeldt K."/>
            <person name="Nilsson E."/>
            <person name="Simone D."/>
            <person name="Lopez-Fernandez M."/>
            <person name="Wu X."/>
            <person name="de Brujin I."/>
            <person name="Lundin D."/>
            <person name="Andersson A."/>
            <person name="Bertilsson S."/>
            <person name="Dopson M."/>
        </authorList>
    </citation>
    <scope>NUCLEOTIDE SEQUENCE</scope>
    <source>
        <strain evidence="2">MM415B05402</strain>
    </source>
</reference>
<sequence>MTTTREEMKRIKAHNVCSECGAFLKLSLVDGKDALVCERFPEHKGYARHFEPRDLSINARRKQMTTEIGEKKTQALAKYSGVGQLTRDQAKEIVETIWPGAPKTEQLKAILLCANYQLNPLMKHVFLIPFKDKYVMVLGIQAQRLIAHRAGDFSYVDDTPRIMTEAEQARIFGKADPSKLWAITKLKDSKGNTASGYGFYPSSETPYGSDKGNSAMNMAFIRSERNAFDRLFAGKMPQVDVIDATYVEVEDVGKVDPGTGEVVETKPEPPPDAPEPKSSDVEVPMITPEQSKLIKDYIKTNRVRGQDVRDYTGKQSSKDLTEDEATKVLMAIQAGQLGKPLADTAKEIFPDAEEEN</sequence>
<gene>
    <name evidence="2" type="ORF">MM415B05402_0004</name>
</gene>
<protein>
    <submittedName>
        <fullName evidence="2">Putative DNA recombination protein</fullName>
    </submittedName>
</protein>
<feature type="region of interest" description="Disordered" evidence="1">
    <location>
        <begin position="255"/>
        <end position="281"/>
    </location>
</feature>
<proteinExistence type="predicted"/>
<dbReference type="AlphaFoldDB" id="A0A6M3LKH7"/>
<dbReference type="GO" id="GO:0003677">
    <property type="term" value="F:DNA binding"/>
    <property type="evidence" value="ECO:0007669"/>
    <property type="project" value="InterPro"/>
</dbReference>